<dbReference type="InterPro" id="IPR011006">
    <property type="entry name" value="CheY-like_superfamily"/>
</dbReference>
<dbReference type="CDD" id="cd06170">
    <property type="entry name" value="LuxR_C_like"/>
    <property type="match status" value="1"/>
</dbReference>
<dbReference type="PROSITE" id="PS50043">
    <property type="entry name" value="HTH_LUXR_2"/>
    <property type="match status" value="1"/>
</dbReference>
<protein>
    <submittedName>
        <fullName evidence="7">Transcriptional regulatory protein FixJ</fullName>
    </submittedName>
</protein>
<dbReference type="PANTHER" id="PTHR44688:SF16">
    <property type="entry name" value="DNA-BINDING TRANSCRIPTIONAL ACTIVATOR DEVR_DOSR"/>
    <property type="match status" value="1"/>
</dbReference>
<dbReference type="SUPFAM" id="SSF46894">
    <property type="entry name" value="C-terminal effector domain of the bipartite response regulators"/>
    <property type="match status" value="1"/>
</dbReference>
<organism evidence="7 8">
    <name type="scientific">Roseovarius tolerans</name>
    <dbReference type="NCBI Taxonomy" id="74031"/>
    <lineage>
        <taxon>Bacteria</taxon>
        <taxon>Pseudomonadati</taxon>
        <taxon>Pseudomonadota</taxon>
        <taxon>Alphaproteobacteria</taxon>
        <taxon>Rhodobacterales</taxon>
        <taxon>Roseobacteraceae</taxon>
        <taxon>Roseovarius</taxon>
    </lineage>
</organism>
<comment type="caution">
    <text evidence="7">The sequence shown here is derived from an EMBL/GenBank/DDBJ whole genome shotgun (WGS) entry which is preliminary data.</text>
</comment>
<dbReference type="Pfam" id="PF00196">
    <property type="entry name" value="GerE"/>
    <property type="match status" value="1"/>
</dbReference>
<dbReference type="AlphaFoldDB" id="A0A0L6CVL6"/>
<dbReference type="InterPro" id="IPR036388">
    <property type="entry name" value="WH-like_DNA-bd_sf"/>
</dbReference>
<evidence type="ECO:0000256" key="1">
    <source>
        <dbReference type="ARBA" id="ARBA00023015"/>
    </source>
</evidence>
<dbReference type="Pfam" id="PF00072">
    <property type="entry name" value="Response_reg"/>
    <property type="match status" value="1"/>
</dbReference>
<dbReference type="OrthoDB" id="9782655at2"/>
<dbReference type="PRINTS" id="PR00038">
    <property type="entry name" value="HTHLUXR"/>
</dbReference>
<dbReference type="GO" id="GO:0000160">
    <property type="term" value="P:phosphorelay signal transduction system"/>
    <property type="evidence" value="ECO:0007669"/>
    <property type="project" value="InterPro"/>
</dbReference>
<name>A0A0L6CVL6_9RHOB</name>
<evidence type="ECO:0000313" key="8">
    <source>
        <dbReference type="Proteomes" id="UP000037046"/>
    </source>
</evidence>
<accession>A0A0L6CVL6</accession>
<dbReference type="RefSeq" id="WP_050662795.1">
    <property type="nucleotide sequence ID" value="NZ_CP118494.1"/>
</dbReference>
<evidence type="ECO:0000313" key="7">
    <source>
        <dbReference type="EMBL" id="KNX41503.1"/>
    </source>
</evidence>
<feature type="domain" description="HTH luxR-type" evidence="5">
    <location>
        <begin position="140"/>
        <end position="202"/>
    </location>
</feature>
<dbReference type="SMART" id="SM00448">
    <property type="entry name" value="REC"/>
    <property type="match status" value="1"/>
</dbReference>
<keyword evidence="1" id="KW-0805">Transcription regulation</keyword>
<evidence type="ECO:0000256" key="2">
    <source>
        <dbReference type="ARBA" id="ARBA00023125"/>
    </source>
</evidence>
<keyword evidence="4" id="KW-0597">Phosphoprotein</keyword>
<feature type="domain" description="Response regulatory" evidence="6">
    <location>
        <begin position="10"/>
        <end position="124"/>
    </location>
</feature>
<gene>
    <name evidence="7" type="primary">fixJ</name>
    <name evidence="7" type="ORF">ROTO_19020</name>
</gene>
<dbReference type="PANTHER" id="PTHR44688">
    <property type="entry name" value="DNA-BINDING TRANSCRIPTIONAL ACTIVATOR DEVR_DOSR"/>
    <property type="match status" value="1"/>
</dbReference>
<keyword evidence="8" id="KW-1185">Reference proteome</keyword>
<dbReference type="Proteomes" id="UP000037046">
    <property type="component" value="Unassembled WGS sequence"/>
</dbReference>
<evidence type="ECO:0000256" key="3">
    <source>
        <dbReference type="ARBA" id="ARBA00023163"/>
    </source>
</evidence>
<evidence type="ECO:0000256" key="4">
    <source>
        <dbReference type="PROSITE-ProRule" id="PRU00169"/>
    </source>
</evidence>
<proteinExistence type="predicted"/>
<dbReference type="GO" id="GO:0006355">
    <property type="term" value="P:regulation of DNA-templated transcription"/>
    <property type="evidence" value="ECO:0007669"/>
    <property type="project" value="InterPro"/>
</dbReference>
<keyword evidence="2" id="KW-0238">DNA-binding</keyword>
<dbReference type="Gene3D" id="1.10.10.10">
    <property type="entry name" value="Winged helix-like DNA-binding domain superfamily/Winged helix DNA-binding domain"/>
    <property type="match status" value="1"/>
</dbReference>
<dbReference type="InterPro" id="IPR001789">
    <property type="entry name" value="Sig_transdc_resp-reg_receiver"/>
</dbReference>
<dbReference type="Gene3D" id="3.40.50.2300">
    <property type="match status" value="1"/>
</dbReference>
<sequence>MTNRPDQDFSVYVVEDDESVRNSFCALLNAHGYATMPCESAEGFLKTFDPEQKACMLLDVRLPGMSGPQLQAQLAEMGIDIPIIVVTAHGDVPIAVQVMRNGAIDFIEKPTEAGRLLEAIELAGGLLANRTPFELPKKIIADRLAKLTDREKEVLRHMLEGKLNKEIAAELGISRRTIEVHRWRIREKMQVRGIADLIRMLG</sequence>
<evidence type="ECO:0000259" key="5">
    <source>
        <dbReference type="PROSITE" id="PS50043"/>
    </source>
</evidence>
<dbReference type="PROSITE" id="PS50110">
    <property type="entry name" value="RESPONSE_REGULATORY"/>
    <property type="match status" value="1"/>
</dbReference>
<dbReference type="InterPro" id="IPR000792">
    <property type="entry name" value="Tscrpt_reg_LuxR_C"/>
</dbReference>
<dbReference type="EMBL" id="LGVV01000022">
    <property type="protein sequence ID" value="KNX41503.1"/>
    <property type="molecule type" value="Genomic_DNA"/>
</dbReference>
<dbReference type="SUPFAM" id="SSF52172">
    <property type="entry name" value="CheY-like"/>
    <property type="match status" value="1"/>
</dbReference>
<dbReference type="PROSITE" id="PS00622">
    <property type="entry name" value="HTH_LUXR_1"/>
    <property type="match status" value="1"/>
</dbReference>
<evidence type="ECO:0000259" key="6">
    <source>
        <dbReference type="PROSITE" id="PS50110"/>
    </source>
</evidence>
<dbReference type="GO" id="GO:0003677">
    <property type="term" value="F:DNA binding"/>
    <property type="evidence" value="ECO:0007669"/>
    <property type="project" value="UniProtKB-KW"/>
</dbReference>
<dbReference type="SMART" id="SM00421">
    <property type="entry name" value="HTH_LUXR"/>
    <property type="match status" value="1"/>
</dbReference>
<feature type="modified residue" description="4-aspartylphosphate" evidence="4">
    <location>
        <position position="59"/>
    </location>
</feature>
<dbReference type="STRING" id="74031.SAMN04488077_103155"/>
<reference evidence="8" key="1">
    <citation type="submission" date="2015-07" db="EMBL/GenBank/DDBJ databases">
        <title>Draft Genome Sequence of Roseovarius tolerans EL-164, a producer of N-Acylated Alanine Methyl Esters (NAMEs).</title>
        <authorList>
            <person name="Voget S."/>
            <person name="Bruns H."/>
            <person name="Wagner-Doebler I."/>
            <person name="Schulz S."/>
            <person name="Daniel R."/>
        </authorList>
    </citation>
    <scope>NUCLEOTIDE SEQUENCE [LARGE SCALE GENOMIC DNA]</scope>
    <source>
        <strain evidence="8">EL-164</strain>
    </source>
</reference>
<keyword evidence="3" id="KW-0804">Transcription</keyword>
<dbReference type="PATRIC" id="fig|74031.6.peg.1939"/>
<dbReference type="InterPro" id="IPR016032">
    <property type="entry name" value="Sig_transdc_resp-reg_C-effctor"/>
</dbReference>